<feature type="domain" description="Transcriptional repressor p66 coiled-coil MBD2-interaction" evidence="7">
    <location>
        <begin position="328"/>
        <end position="355"/>
    </location>
</feature>
<feature type="compositionally biased region" description="Basic and acidic residues" evidence="6">
    <location>
        <begin position="19"/>
        <end position="31"/>
    </location>
</feature>
<feature type="compositionally biased region" description="Polar residues" evidence="6">
    <location>
        <begin position="368"/>
        <end position="378"/>
    </location>
</feature>
<reference evidence="8 9" key="1">
    <citation type="submission" date="2018-04" db="EMBL/GenBank/DDBJ databases">
        <title>The genome of golden apple snail Pomacea canaliculata provides insight into stress tolerance and invasive adaptation.</title>
        <authorList>
            <person name="Liu C."/>
            <person name="Liu B."/>
            <person name="Ren Y."/>
            <person name="Zhang Y."/>
            <person name="Wang H."/>
            <person name="Li S."/>
            <person name="Jiang F."/>
            <person name="Yin L."/>
            <person name="Zhang G."/>
            <person name="Qian W."/>
            <person name="Fan W."/>
        </authorList>
    </citation>
    <scope>NUCLEOTIDE SEQUENCE [LARGE SCALE GENOMIC DNA]</scope>
    <source>
        <strain evidence="8">SZHN2017</strain>
        <tissue evidence="8">Muscle</tissue>
    </source>
</reference>
<dbReference type="OrthoDB" id="7331812at2759"/>
<dbReference type="Proteomes" id="UP000245119">
    <property type="component" value="Linkage Group LG13"/>
</dbReference>
<dbReference type="PANTHER" id="PTHR13455:SF7">
    <property type="entry name" value="SIMJANG, ISOFORM E"/>
    <property type="match status" value="1"/>
</dbReference>
<feature type="compositionally biased region" description="Low complexity" evidence="6">
    <location>
        <begin position="470"/>
        <end position="484"/>
    </location>
</feature>
<protein>
    <recommendedName>
        <fullName evidence="7">Transcriptional repressor p66 coiled-coil MBD2-interaction domain-containing protein</fullName>
    </recommendedName>
</protein>
<feature type="compositionally biased region" description="Basic and acidic residues" evidence="6">
    <location>
        <begin position="132"/>
        <end position="146"/>
    </location>
</feature>
<dbReference type="Pfam" id="PF16563">
    <property type="entry name" value="P66_CC"/>
    <property type="match status" value="1"/>
</dbReference>
<comment type="caution">
    <text evidence="8">The sequence shown here is derived from an EMBL/GenBank/DDBJ whole genome shotgun (WGS) entry which is preliminary data.</text>
</comment>
<dbReference type="GO" id="GO:0016581">
    <property type="term" value="C:NuRD complex"/>
    <property type="evidence" value="ECO:0007669"/>
    <property type="project" value="TreeGrafter"/>
</dbReference>
<evidence type="ECO:0000256" key="4">
    <source>
        <dbReference type="ARBA" id="ARBA00023163"/>
    </source>
</evidence>
<proteinExistence type="predicted"/>
<evidence type="ECO:0000259" key="7">
    <source>
        <dbReference type="Pfam" id="PF16563"/>
    </source>
</evidence>
<feature type="compositionally biased region" description="Basic and acidic residues" evidence="6">
    <location>
        <begin position="195"/>
        <end position="207"/>
    </location>
</feature>
<evidence type="ECO:0000313" key="9">
    <source>
        <dbReference type="Proteomes" id="UP000245119"/>
    </source>
</evidence>
<evidence type="ECO:0000256" key="2">
    <source>
        <dbReference type="ARBA" id="ARBA00023015"/>
    </source>
</evidence>
<feature type="compositionally biased region" description="Basic and acidic residues" evidence="6">
    <location>
        <begin position="228"/>
        <end position="248"/>
    </location>
</feature>
<dbReference type="GO" id="GO:0000122">
    <property type="term" value="P:negative regulation of transcription by RNA polymerase II"/>
    <property type="evidence" value="ECO:0007669"/>
    <property type="project" value="InterPro"/>
</dbReference>
<feature type="compositionally biased region" description="Low complexity" evidence="6">
    <location>
        <begin position="407"/>
        <end position="417"/>
    </location>
</feature>
<feature type="compositionally biased region" description="Basic and acidic residues" evidence="6">
    <location>
        <begin position="259"/>
        <end position="268"/>
    </location>
</feature>
<evidence type="ECO:0000313" key="8">
    <source>
        <dbReference type="EMBL" id="PVD19537.1"/>
    </source>
</evidence>
<accession>A0A2T7NEE1</accession>
<dbReference type="InterPro" id="IPR040386">
    <property type="entry name" value="P66"/>
</dbReference>
<feature type="compositionally biased region" description="Polar residues" evidence="6">
    <location>
        <begin position="418"/>
        <end position="430"/>
    </location>
</feature>
<dbReference type="AlphaFoldDB" id="A0A2T7NEE1"/>
<dbReference type="InterPro" id="IPR032346">
    <property type="entry name" value="P66_CC"/>
</dbReference>
<dbReference type="EMBL" id="PZQS01000013">
    <property type="protein sequence ID" value="PVD19537.1"/>
    <property type="molecule type" value="Genomic_DNA"/>
</dbReference>
<feature type="compositionally biased region" description="Polar residues" evidence="6">
    <location>
        <begin position="440"/>
        <end position="457"/>
    </location>
</feature>
<keyword evidence="9" id="KW-1185">Reference proteome</keyword>
<dbReference type="PANTHER" id="PTHR13455">
    <property type="entry name" value="TRANSCRIPTIONAL REPRESSOR P66-RELATED"/>
    <property type="match status" value="1"/>
</dbReference>
<dbReference type="Gene3D" id="6.10.250.1650">
    <property type="match status" value="1"/>
</dbReference>
<evidence type="ECO:0000256" key="5">
    <source>
        <dbReference type="ARBA" id="ARBA00023242"/>
    </source>
</evidence>
<keyword evidence="5" id="KW-0539">Nucleus</keyword>
<keyword evidence="4" id="KW-0804">Transcription</keyword>
<feature type="compositionally biased region" description="Basic and acidic residues" evidence="6">
    <location>
        <begin position="89"/>
        <end position="102"/>
    </location>
</feature>
<gene>
    <name evidence="8" type="ORF">C0Q70_20026</name>
</gene>
<name>A0A2T7NEE1_POMCA</name>
<feature type="region of interest" description="Disordered" evidence="6">
    <location>
        <begin position="354"/>
        <end position="503"/>
    </location>
</feature>
<dbReference type="STRING" id="400727.A0A2T7NEE1"/>
<sequence>MQFYKENFHCCHPANMESGEIKKDRGSRALAEEQTTEPDFDVEVKDGRSDRDAKKWSVNKPPSDKSSEEQEVKMSLKRKLGGEKSQQSPEKKTKIKDDKKIDEDEASDKDDVAEPELVDGDENVDLPVTVVHKGEGMREKEEKQQQSDDAWETEELTEEKEEADTLLCEDENALAKRGAGETKTGCGGDLNVSKETTEMPTVEKDGETDTNNSGEDDVEDLSLNNKSKSGERLPKDKDTDVPEDKEHTLPVSKSVASEGKSENSKDMPEESQSVKSDGSSDKENVNCEVPMDLSNSGTPDADVIMLSDEDEPLQGSKRPKEEPRKYFQRVKRLQAELRNEEAKLVLLKKLRQSQLAPQIQEHPPVVGSGTTPNSSQLKPSIPRQQGGPPPLVKGGQIQGRSSGMHLPQQQQPPQQQQHSRSAVQGQSRNVQGPPPLIGASRSNTSASNGHGLQNITSIRGLMPGISQITPSSHRSLQQQQQPQASTPPQPAGDNTQTPAQRQAAAKLALRKQLEKTLLQIPPPKPPAPEMNFIPSLACPDFVLLLGLEEVVNHIVDLQLIARGQKSADEKFICNPFTCVQCGTDYTPVWKREKPGSKNVICEHCVTWNQKRALKQEHTNRLKSAFVKALQQEQEIERMQAHCLTSPSPPMPSATPPAPPLVTAPPQALAAAANSVAAVASISLSPASFRTSAEQARQHHSFLQAQQMRAAQPLGIPGFGGRPPFPYGLHYPNIKQADLQRQYLLDMIPRATSGMPWKH</sequence>
<feature type="compositionally biased region" description="Basic and acidic residues" evidence="6">
    <location>
        <begin position="62"/>
        <end position="74"/>
    </location>
</feature>
<feature type="compositionally biased region" description="Basic and acidic residues" evidence="6">
    <location>
        <begin position="42"/>
        <end position="55"/>
    </location>
</feature>
<feature type="region of interest" description="Disordered" evidence="6">
    <location>
        <begin position="13"/>
        <end position="326"/>
    </location>
</feature>
<evidence type="ECO:0000256" key="6">
    <source>
        <dbReference type="SAM" id="MobiDB-lite"/>
    </source>
</evidence>
<evidence type="ECO:0000256" key="1">
    <source>
        <dbReference type="ARBA" id="ARBA00004123"/>
    </source>
</evidence>
<feature type="compositionally biased region" description="Acidic residues" evidence="6">
    <location>
        <begin position="103"/>
        <end position="124"/>
    </location>
</feature>
<feature type="compositionally biased region" description="Acidic residues" evidence="6">
    <location>
        <begin position="149"/>
        <end position="172"/>
    </location>
</feature>
<comment type="subcellular location">
    <subcellularLocation>
        <location evidence="1">Nucleus</location>
    </subcellularLocation>
</comment>
<keyword evidence="3" id="KW-0175">Coiled coil</keyword>
<organism evidence="8 9">
    <name type="scientific">Pomacea canaliculata</name>
    <name type="common">Golden apple snail</name>
    <dbReference type="NCBI Taxonomy" id="400727"/>
    <lineage>
        <taxon>Eukaryota</taxon>
        <taxon>Metazoa</taxon>
        <taxon>Spiralia</taxon>
        <taxon>Lophotrochozoa</taxon>
        <taxon>Mollusca</taxon>
        <taxon>Gastropoda</taxon>
        <taxon>Caenogastropoda</taxon>
        <taxon>Architaenioglossa</taxon>
        <taxon>Ampullarioidea</taxon>
        <taxon>Ampullariidae</taxon>
        <taxon>Pomacea</taxon>
    </lineage>
</organism>
<keyword evidence="2" id="KW-0805">Transcription regulation</keyword>
<evidence type="ECO:0000256" key="3">
    <source>
        <dbReference type="ARBA" id="ARBA00023054"/>
    </source>
</evidence>